<dbReference type="GO" id="GO:0006893">
    <property type="term" value="P:Golgi to plasma membrane transport"/>
    <property type="evidence" value="ECO:0007669"/>
    <property type="project" value="TreeGrafter"/>
</dbReference>
<dbReference type="Gene3D" id="1.20.58.1210">
    <property type="entry name" value="Exo84p, N-terminal helical domain"/>
    <property type="match status" value="1"/>
</dbReference>
<keyword evidence="6" id="KW-0268">Exocytosis</keyword>
<dbReference type="SUPFAM" id="SSF74788">
    <property type="entry name" value="Cullin repeat-like"/>
    <property type="match status" value="1"/>
</dbReference>
<evidence type="ECO:0000256" key="2">
    <source>
        <dbReference type="ARBA" id="ARBA00007210"/>
    </source>
</evidence>
<evidence type="ECO:0000313" key="11">
    <source>
        <dbReference type="EMBL" id="KAK7345740.1"/>
    </source>
</evidence>
<keyword evidence="5" id="KW-0343">GTPase activation</keyword>
<keyword evidence="8" id="KW-0175">Coiled coil</keyword>
<evidence type="ECO:0000313" key="12">
    <source>
        <dbReference type="Proteomes" id="UP001367508"/>
    </source>
</evidence>
<feature type="compositionally biased region" description="Basic and acidic residues" evidence="9">
    <location>
        <begin position="1"/>
        <end position="10"/>
    </location>
</feature>
<evidence type="ECO:0000256" key="4">
    <source>
        <dbReference type="ARBA" id="ARBA00022448"/>
    </source>
</evidence>
<dbReference type="GO" id="GO:0005096">
    <property type="term" value="F:GTPase activator activity"/>
    <property type="evidence" value="ECO:0007669"/>
    <property type="project" value="UniProtKB-KW"/>
</dbReference>
<feature type="compositionally biased region" description="Acidic residues" evidence="9">
    <location>
        <begin position="34"/>
        <end position="44"/>
    </location>
</feature>
<dbReference type="InterPro" id="IPR024792">
    <property type="entry name" value="RhoGDI_dom_sf"/>
</dbReference>
<dbReference type="FunFam" id="2.70.50.30:FF:000004">
    <property type="entry name" value="Rho GDP-dissociation inhibitor 1"/>
    <property type="match status" value="1"/>
</dbReference>
<dbReference type="InterPro" id="IPR032403">
    <property type="entry name" value="Exo84_C"/>
</dbReference>
<dbReference type="Gene3D" id="2.70.50.30">
    <property type="entry name" value="Coagulation Factor XIII, subunit A, domain 1"/>
    <property type="match status" value="1"/>
</dbReference>
<protein>
    <recommendedName>
        <fullName evidence="10">Exocyst component Exo84 C-terminal domain-containing protein</fullName>
    </recommendedName>
</protein>
<reference evidence="11 12" key="1">
    <citation type="submission" date="2024-01" db="EMBL/GenBank/DDBJ databases">
        <title>The genomes of 5 underutilized Papilionoideae crops provide insights into root nodulation and disease resistanc.</title>
        <authorList>
            <person name="Jiang F."/>
        </authorList>
    </citation>
    <scope>NUCLEOTIDE SEQUENCE [LARGE SCALE GENOMIC DNA]</scope>
    <source>
        <strain evidence="11">LVBAO_FW01</strain>
        <tissue evidence="11">Leaves</tissue>
    </source>
</reference>
<evidence type="ECO:0000256" key="1">
    <source>
        <dbReference type="ARBA" id="ARBA00004496"/>
    </source>
</evidence>
<gene>
    <name evidence="11" type="ORF">VNO77_16351</name>
</gene>
<evidence type="ECO:0000256" key="6">
    <source>
        <dbReference type="ARBA" id="ARBA00022483"/>
    </source>
</evidence>
<evidence type="ECO:0000256" key="8">
    <source>
        <dbReference type="SAM" id="Coils"/>
    </source>
</evidence>
<comment type="caution">
    <text evidence="11">The sequence shown here is derived from an EMBL/GenBank/DDBJ whole genome shotgun (WGS) entry which is preliminary data.</text>
</comment>
<keyword evidence="12" id="KW-1185">Reference proteome</keyword>
<evidence type="ECO:0000259" key="10">
    <source>
        <dbReference type="Pfam" id="PF16528"/>
    </source>
</evidence>
<sequence>MEGGNWKREEEEAGPSYASGIRATKQHNHGDRKDEEEEEEEDDDVEHRNNITFVPGPLLSLKDQIERDKEDDSLRRWKEKLLGCLESDIDGQIDAEVKFHSIGIISEDFGEVITPLSVDEKQNGHILFTLREGSHYQLKLKFSVLHNIVSGLTYCNTVWKGGLQVDQSKGMLGTFAPQREPYIHALKEDITPSGVLARGVYSAKLKFEDDDRRCHMELQYSLEIKKSQKHQYPMDPYADERSRIQNAMHNKGQKERLWLLAKASSMEELLYNCTCMEMESQNSSPHSSDVVSAVSLSITEEADDDLDIESMTGRGIKHLCYELRELKEAANEDLQKNIFSKYSSFLRILEEVTGVENELVQLENHLLSHKRLVKDLIDRIYPKILSIDLALEDHKDVVPSDPNKLEAHINDVSEKLDILISENRIDEALNFLESTNEHYQSIKLQDSFHREIMVYNSVISEKKSMLVQQLVQIAENKRTAGTELQGALAGLCRLGDCQLAIHLLLKYYHLRIETETDNLKRAKSSSNETYIRELARFVFSMISQVARSFVMLYGETPPYTSELMQWAYKETNSFIICFDKYVKLTLTSGGNGMSSAIKAAKFAILYCSLLEDQKMMLRPYLLKHLYPCMEEVFNTHINHFKKVILIFSASDPWILDKYLVSGLFVGAGSSTIVGEQPDYCLLTASGRKFLTLMQAIVEDISPLVSLQMGSLVIKGITNLFTEYTIILERAMTYEKSSPGIKFSESLPQQISILANLSTLVHFLSTMVRSIFSSPGHMDSQVMENHSIVHQQQELDDLLLFIEEGSNKLRNVFYQKLILKILSTYHNHEIFSALYNNDQFDAKTIHNLMPSGIFQVLFLELRKIEQLDRENVFQVNWLTRLLRELMEFMFIWVSENKKILVATEENTSLQTDEAKQFILDVEFLVEIGMYGGYFSKDPLFLLTLMKSTFSSVGLDLFKDVDDDDWAIDIATKTIQKLLEIEKTILQTKELVVTTKEESSEHENQINQSTYGCNFSEEDEMNSSENNIDTLDAEKDEAAKDESEVVADARTASLDKEFIPGEGSPMKRDCIDRQLSNISLQLENTNFEMATNTESDELAPASFVGEVGQNSEEIISKLDE</sequence>
<dbReference type="GO" id="GO:0005094">
    <property type="term" value="F:Rho GDP-dissociation inhibitor activity"/>
    <property type="evidence" value="ECO:0007669"/>
    <property type="project" value="InterPro"/>
</dbReference>
<evidence type="ECO:0000256" key="5">
    <source>
        <dbReference type="ARBA" id="ARBA00022468"/>
    </source>
</evidence>
<dbReference type="EMBL" id="JAYMYQ010000003">
    <property type="protein sequence ID" value="KAK7345740.1"/>
    <property type="molecule type" value="Genomic_DNA"/>
</dbReference>
<keyword evidence="4" id="KW-0813">Transport</keyword>
<dbReference type="GO" id="GO:0000145">
    <property type="term" value="C:exocyst"/>
    <property type="evidence" value="ECO:0007669"/>
    <property type="project" value="InterPro"/>
</dbReference>
<feature type="coiled-coil region" evidence="8">
    <location>
        <begin position="1012"/>
        <end position="1039"/>
    </location>
</feature>
<keyword evidence="7" id="KW-0963">Cytoplasm</keyword>
<dbReference type="InterPro" id="IPR042561">
    <property type="entry name" value="Exo84_C_1"/>
</dbReference>
<dbReference type="GO" id="GO:0007266">
    <property type="term" value="P:Rho protein signal transduction"/>
    <property type="evidence" value="ECO:0007669"/>
    <property type="project" value="InterPro"/>
</dbReference>
<dbReference type="InterPro" id="IPR014756">
    <property type="entry name" value="Ig_E-set"/>
</dbReference>
<comment type="similarity">
    <text evidence="2">Belongs to the EXO84 family.</text>
</comment>
<organism evidence="11 12">
    <name type="scientific">Canavalia gladiata</name>
    <name type="common">Sword bean</name>
    <name type="synonym">Dolichos gladiatus</name>
    <dbReference type="NCBI Taxonomy" id="3824"/>
    <lineage>
        <taxon>Eukaryota</taxon>
        <taxon>Viridiplantae</taxon>
        <taxon>Streptophyta</taxon>
        <taxon>Embryophyta</taxon>
        <taxon>Tracheophyta</taxon>
        <taxon>Spermatophyta</taxon>
        <taxon>Magnoliopsida</taxon>
        <taxon>eudicotyledons</taxon>
        <taxon>Gunneridae</taxon>
        <taxon>Pentapetalae</taxon>
        <taxon>rosids</taxon>
        <taxon>fabids</taxon>
        <taxon>Fabales</taxon>
        <taxon>Fabaceae</taxon>
        <taxon>Papilionoideae</taxon>
        <taxon>50 kb inversion clade</taxon>
        <taxon>NPAAA clade</taxon>
        <taxon>indigoferoid/millettioid clade</taxon>
        <taxon>Phaseoleae</taxon>
        <taxon>Canavalia</taxon>
    </lineage>
</organism>
<accession>A0AAN9QPU4</accession>
<dbReference type="Proteomes" id="UP001367508">
    <property type="component" value="Unassembled WGS sequence"/>
</dbReference>
<dbReference type="SUPFAM" id="SSF81296">
    <property type="entry name" value="E set domains"/>
    <property type="match status" value="1"/>
</dbReference>
<dbReference type="Pfam" id="PF02115">
    <property type="entry name" value="Rho_GDI"/>
    <property type="match status" value="1"/>
</dbReference>
<comment type="similarity">
    <text evidence="3">Belongs to the Rho GDI family.</text>
</comment>
<proteinExistence type="inferred from homology"/>
<dbReference type="Pfam" id="PF16528">
    <property type="entry name" value="Exo84_C"/>
    <property type="match status" value="1"/>
</dbReference>
<feature type="region of interest" description="Disordered" evidence="9">
    <location>
        <begin position="1"/>
        <end position="50"/>
    </location>
</feature>
<evidence type="ECO:0000256" key="9">
    <source>
        <dbReference type="SAM" id="MobiDB-lite"/>
    </source>
</evidence>
<dbReference type="PANTHER" id="PTHR21426:SF13">
    <property type="entry name" value="OS08G0566700 PROTEIN"/>
    <property type="match status" value="1"/>
</dbReference>
<dbReference type="GO" id="GO:0006887">
    <property type="term" value="P:exocytosis"/>
    <property type="evidence" value="ECO:0007669"/>
    <property type="project" value="UniProtKB-KW"/>
</dbReference>
<feature type="domain" description="Exocyst component Exo84 C-terminal" evidence="10">
    <location>
        <begin position="408"/>
        <end position="585"/>
    </location>
</feature>
<dbReference type="AlphaFoldDB" id="A0AAN9QPU4"/>
<dbReference type="InterPro" id="IPR033961">
    <property type="entry name" value="Exo84"/>
</dbReference>
<dbReference type="InterPro" id="IPR016159">
    <property type="entry name" value="Cullin_repeat-like_dom_sf"/>
</dbReference>
<dbReference type="GO" id="GO:0008104">
    <property type="term" value="P:intracellular protein localization"/>
    <property type="evidence" value="ECO:0007669"/>
    <property type="project" value="TreeGrafter"/>
</dbReference>
<name>A0AAN9QPU4_CANGL</name>
<dbReference type="InterPro" id="IPR000406">
    <property type="entry name" value="Rho_GDI"/>
</dbReference>
<dbReference type="PANTHER" id="PTHR21426">
    <property type="entry name" value="EXOCYST COMPLEX COMPONENT 8"/>
    <property type="match status" value="1"/>
</dbReference>
<evidence type="ECO:0000256" key="7">
    <source>
        <dbReference type="ARBA" id="ARBA00022490"/>
    </source>
</evidence>
<comment type="subcellular location">
    <subcellularLocation>
        <location evidence="1">Cytoplasm</location>
    </subcellularLocation>
</comment>
<evidence type="ECO:0000256" key="3">
    <source>
        <dbReference type="ARBA" id="ARBA00009758"/>
    </source>
</evidence>